<reference evidence="1" key="1">
    <citation type="submission" date="2019-12" db="EMBL/GenBank/DDBJ databases">
        <title>An insight into the sialome of adult female Ixodes ricinus ticks feeding for 6 days.</title>
        <authorList>
            <person name="Perner J."/>
            <person name="Ribeiro J.M.C."/>
        </authorList>
    </citation>
    <scope>NUCLEOTIDE SEQUENCE</scope>
    <source>
        <strain evidence="1">Semi-engorged</strain>
        <tissue evidence="1">Salivary glands</tissue>
    </source>
</reference>
<name>A0A6B0UE10_IXORI</name>
<proteinExistence type="predicted"/>
<sequence length="106" mass="11726">MGIRAMTQNIGAFTAMLRCALLFGMVTLTSSIILELAKTEFALNTKQGTFNKYGAYFLRHNPSFMTAMPSQAKIPWTSACIFARNLMNLVKMDISTGSTRIIIHAT</sequence>
<accession>A0A6B0UE10</accession>
<evidence type="ECO:0000313" key="1">
    <source>
        <dbReference type="EMBL" id="MXU89261.1"/>
    </source>
</evidence>
<organism evidence="1">
    <name type="scientific">Ixodes ricinus</name>
    <name type="common">Common tick</name>
    <name type="synonym">Acarus ricinus</name>
    <dbReference type="NCBI Taxonomy" id="34613"/>
    <lineage>
        <taxon>Eukaryota</taxon>
        <taxon>Metazoa</taxon>
        <taxon>Ecdysozoa</taxon>
        <taxon>Arthropoda</taxon>
        <taxon>Chelicerata</taxon>
        <taxon>Arachnida</taxon>
        <taxon>Acari</taxon>
        <taxon>Parasitiformes</taxon>
        <taxon>Ixodida</taxon>
        <taxon>Ixodoidea</taxon>
        <taxon>Ixodidae</taxon>
        <taxon>Ixodinae</taxon>
        <taxon>Ixodes</taxon>
    </lineage>
</organism>
<protein>
    <submittedName>
        <fullName evidence="1">Putative secreted protein</fullName>
    </submittedName>
</protein>
<dbReference type="AlphaFoldDB" id="A0A6B0UE10"/>
<dbReference type="EMBL" id="GIFC01007178">
    <property type="protein sequence ID" value="MXU89261.1"/>
    <property type="molecule type" value="Transcribed_RNA"/>
</dbReference>